<evidence type="ECO:0008006" key="4">
    <source>
        <dbReference type="Google" id="ProtNLM"/>
    </source>
</evidence>
<dbReference type="OMA" id="NYTFQIQ"/>
<keyword evidence="3" id="KW-1185">Reference proteome</keyword>
<dbReference type="PANTHER" id="PTHR12621">
    <property type="entry name" value="CYSTEINE AND HISTIDINE-RICH DOMAIN CHORD -CONTAINING PROTEIN"/>
    <property type="match status" value="1"/>
</dbReference>
<name>A0A8S1P485_PARPR</name>
<gene>
    <name evidence="2" type="ORF">PPRIM_AZ9-3.1.T1050042</name>
</gene>
<keyword evidence="1" id="KW-1133">Transmembrane helix</keyword>
<evidence type="ECO:0000313" key="3">
    <source>
        <dbReference type="Proteomes" id="UP000688137"/>
    </source>
</evidence>
<dbReference type="AlphaFoldDB" id="A0A8S1P485"/>
<feature type="transmembrane region" description="Helical" evidence="1">
    <location>
        <begin position="29"/>
        <end position="51"/>
    </location>
</feature>
<evidence type="ECO:0000313" key="2">
    <source>
        <dbReference type="EMBL" id="CAD8097800.1"/>
    </source>
</evidence>
<keyword evidence="1" id="KW-0812">Transmembrane</keyword>
<dbReference type="PANTHER" id="PTHR12621:SF7">
    <property type="entry name" value="CYSTEINE AND HISTIDINE-RICH DOMAIN-CONTAINING PROTEIN 1"/>
    <property type="match status" value="1"/>
</dbReference>
<dbReference type="EMBL" id="CAJJDM010000108">
    <property type="protein sequence ID" value="CAD8097800.1"/>
    <property type="molecule type" value="Genomic_DNA"/>
</dbReference>
<dbReference type="GO" id="GO:0008270">
    <property type="term" value="F:zinc ion binding"/>
    <property type="evidence" value="ECO:0007669"/>
    <property type="project" value="TreeGrafter"/>
</dbReference>
<dbReference type="Proteomes" id="UP000688137">
    <property type="component" value="Unassembled WGS sequence"/>
</dbReference>
<proteinExistence type="predicted"/>
<comment type="caution">
    <text evidence="2">The sequence shown here is derived from an EMBL/GenBank/DDBJ whole genome shotgun (WGS) entry which is preliminary data.</text>
</comment>
<organism evidence="2 3">
    <name type="scientific">Paramecium primaurelia</name>
    <dbReference type="NCBI Taxonomy" id="5886"/>
    <lineage>
        <taxon>Eukaryota</taxon>
        <taxon>Sar</taxon>
        <taxon>Alveolata</taxon>
        <taxon>Ciliophora</taxon>
        <taxon>Intramacronucleata</taxon>
        <taxon>Oligohymenophorea</taxon>
        <taxon>Peniculida</taxon>
        <taxon>Parameciidae</taxon>
        <taxon>Paramecium</taxon>
    </lineage>
</organism>
<evidence type="ECO:0000256" key="1">
    <source>
        <dbReference type="SAM" id="Phobius"/>
    </source>
</evidence>
<keyword evidence="1" id="KW-0472">Membrane</keyword>
<reference evidence="2" key="1">
    <citation type="submission" date="2021-01" db="EMBL/GenBank/DDBJ databases">
        <authorList>
            <consortium name="Genoscope - CEA"/>
            <person name="William W."/>
        </authorList>
    </citation>
    <scope>NUCLEOTIDE SEQUENCE</scope>
</reference>
<sequence>MLKLLENLDQFGVAFQPNIKYSKNQHKTVIGGIMSIILYGLSFAYLIYLLTQWSQGQTLPKITNTQRSIKNYEYKLNETYVQFETRKLSQTFIDPFDPNAIVLQPVVYTFKNGLIIDEPQAVNYPVQIKEGFIVLNISNLSLSISDEKSDQAPEIEVMIALGKCQKRFLLEGQQCANQTITDGYFQQPTNSLLLRQFVKEFNTNDEILETIGREQLISIQQNYTFQIQTFIRMQETNVDTGFLFEQMQKYNFIVDYRGSNAILGLNYFGQILSYNIYMSLYYKIDNIQQKQIIIYPKLSEVLAEAGSIASTILLISYLVIILNENQLYQDAINQVISLYFPDFASIKIKKNILGQIIQVERDGKLLDLNSFKIQYSKLKRISEIKLSISNQIYEISRIQIILQTIFSSQFINQSHQKGIPLQTSYLEPFKDEQQSIIKMDVNTNQENLLKQNQIVPASIDSLIEKKISQDESQQKQQPCQQDTSQGEMCHQLNQRDQIKKSYDIILQESDFELLILQNRDQNDQDNKIK</sequence>
<accession>A0A8S1P485</accession>
<protein>
    <recommendedName>
        <fullName evidence="4">Transmembrane protein</fullName>
    </recommendedName>
</protein>